<dbReference type="Gene3D" id="3.40.50.1460">
    <property type="match status" value="1"/>
</dbReference>
<name>A0AAN0IIH5_AMPQE</name>
<dbReference type="InterPro" id="IPR015917">
    <property type="entry name" value="Pept_C14A"/>
</dbReference>
<keyword evidence="4" id="KW-1185">Reference proteome</keyword>
<evidence type="ECO:0000259" key="2">
    <source>
        <dbReference type="PROSITE" id="PS50208"/>
    </source>
</evidence>
<dbReference type="PROSITE" id="PS50208">
    <property type="entry name" value="CASPASE_P20"/>
    <property type="match status" value="1"/>
</dbReference>
<evidence type="ECO:0000313" key="4">
    <source>
        <dbReference type="Proteomes" id="UP000007879"/>
    </source>
</evidence>
<dbReference type="SMART" id="SM00115">
    <property type="entry name" value="CASc"/>
    <property type="match status" value="1"/>
</dbReference>
<dbReference type="KEGG" id="aqu:100632219"/>
<proteinExistence type="inferred from homology"/>
<sequence>MATTELNEFWKDIMKSEDLMTLERYECGPGLCVIINNMKFLNSENHLPCGGVDQANLKDAFESIGFVVEVHPNLEAKKMEAEVKKYSEKEHTGAFFLILLSHGGEGVVYGTDEAEVKVQKLKENFYNTKCHDSLVGKPKVFVIDACRGNNKERCTLSKSKPGPSLPSKPKIQTDVTVTDSADILTIFASTRGNTADYDNEGLEKGSYFTYCFALVLKNIVAPKNLIDIIKIVQSQIQKLGQTTEFESTLTKQYYIKSRDNDCDDSEQKKQMEIINQDTKMQ</sequence>
<reference evidence="3" key="2">
    <citation type="submission" date="2024-06" db="UniProtKB">
        <authorList>
            <consortium name="EnsemblMetazoa"/>
        </authorList>
    </citation>
    <scope>IDENTIFICATION</scope>
</reference>
<dbReference type="InterPro" id="IPR029030">
    <property type="entry name" value="Caspase-like_dom_sf"/>
</dbReference>
<dbReference type="EnsemblMetazoa" id="XM_003391106.1">
    <property type="protein sequence ID" value="XP_003391154.1"/>
    <property type="gene ID" value="LOC100632219"/>
</dbReference>
<dbReference type="SUPFAM" id="SSF52129">
    <property type="entry name" value="Caspase-like"/>
    <property type="match status" value="1"/>
</dbReference>
<dbReference type="Proteomes" id="UP000007879">
    <property type="component" value="Unassembled WGS sequence"/>
</dbReference>
<dbReference type="PANTHER" id="PTHR22576">
    <property type="entry name" value="MUCOSA ASSOCIATED LYMPHOID TISSUE LYMPHOMA TRANSLOCATION PROTEIN 1/PARACASPASE"/>
    <property type="match status" value="1"/>
</dbReference>
<evidence type="ECO:0000313" key="3">
    <source>
        <dbReference type="EnsemblMetazoa" id="XP_003391154.1"/>
    </source>
</evidence>
<feature type="domain" description="Caspase family p20" evidence="2">
    <location>
        <begin position="30"/>
        <end position="150"/>
    </location>
</feature>
<dbReference type="GeneID" id="100632219"/>
<dbReference type="PANTHER" id="PTHR22576:SF41">
    <property type="entry name" value="CASPASE 14, APOPTOSIS-RELATED CYSTEINE PEPTIDASE"/>
    <property type="match status" value="1"/>
</dbReference>
<dbReference type="InterPro" id="IPR011600">
    <property type="entry name" value="Pept_C14_caspase"/>
</dbReference>
<dbReference type="Pfam" id="PF00656">
    <property type="entry name" value="Peptidase_C14"/>
    <property type="match status" value="1"/>
</dbReference>
<organism evidence="3 4">
    <name type="scientific">Amphimedon queenslandica</name>
    <name type="common">Sponge</name>
    <dbReference type="NCBI Taxonomy" id="400682"/>
    <lineage>
        <taxon>Eukaryota</taxon>
        <taxon>Metazoa</taxon>
        <taxon>Porifera</taxon>
        <taxon>Demospongiae</taxon>
        <taxon>Heteroscleromorpha</taxon>
        <taxon>Haplosclerida</taxon>
        <taxon>Niphatidae</taxon>
        <taxon>Amphimedon</taxon>
    </lineage>
</organism>
<comment type="similarity">
    <text evidence="1">Belongs to the peptidase C14A family.</text>
</comment>
<dbReference type="InterPro" id="IPR001309">
    <property type="entry name" value="Pept_C14_p20"/>
</dbReference>
<dbReference type="RefSeq" id="XP_003391154.1">
    <property type="nucleotide sequence ID" value="XM_003391106.1"/>
</dbReference>
<dbReference type="GO" id="GO:0006508">
    <property type="term" value="P:proteolysis"/>
    <property type="evidence" value="ECO:0007669"/>
    <property type="project" value="InterPro"/>
</dbReference>
<dbReference type="InterPro" id="IPR052039">
    <property type="entry name" value="Caspase-related_regulators"/>
</dbReference>
<dbReference type="AlphaFoldDB" id="A0AAN0IIH5"/>
<accession>A0AAN0IIH5</accession>
<protein>
    <recommendedName>
        <fullName evidence="2">Caspase family p20 domain-containing protein</fullName>
    </recommendedName>
</protein>
<dbReference type="GO" id="GO:0004197">
    <property type="term" value="F:cysteine-type endopeptidase activity"/>
    <property type="evidence" value="ECO:0007669"/>
    <property type="project" value="InterPro"/>
</dbReference>
<dbReference type="PRINTS" id="PR00376">
    <property type="entry name" value="IL1BCENZYME"/>
</dbReference>
<evidence type="ECO:0000256" key="1">
    <source>
        <dbReference type="ARBA" id="ARBA00010134"/>
    </source>
</evidence>
<reference evidence="4" key="1">
    <citation type="journal article" date="2010" name="Nature">
        <title>The Amphimedon queenslandica genome and the evolution of animal complexity.</title>
        <authorList>
            <person name="Srivastava M."/>
            <person name="Simakov O."/>
            <person name="Chapman J."/>
            <person name="Fahey B."/>
            <person name="Gauthier M.E."/>
            <person name="Mitros T."/>
            <person name="Richards G.S."/>
            <person name="Conaco C."/>
            <person name="Dacre M."/>
            <person name="Hellsten U."/>
            <person name="Larroux C."/>
            <person name="Putnam N.H."/>
            <person name="Stanke M."/>
            <person name="Adamska M."/>
            <person name="Darling A."/>
            <person name="Degnan S.M."/>
            <person name="Oakley T.H."/>
            <person name="Plachetzki D.C."/>
            <person name="Zhai Y."/>
            <person name="Adamski M."/>
            <person name="Calcino A."/>
            <person name="Cummins S.F."/>
            <person name="Goodstein D.M."/>
            <person name="Harris C."/>
            <person name="Jackson D.J."/>
            <person name="Leys S.P."/>
            <person name="Shu S."/>
            <person name="Woodcroft B.J."/>
            <person name="Vervoort M."/>
            <person name="Kosik K.S."/>
            <person name="Manning G."/>
            <person name="Degnan B.M."/>
            <person name="Rokhsar D.S."/>
        </authorList>
    </citation>
    <scope>NUCLEOTIDE SEQUENCE [LARGE SCALE GENOMIC DNA]</scope>
</reference>